<keyword evidence="2" id="KW-1185">Reference proteome</keyword>
<gene>
    <name evidence="1" type="ORF">CCAP1982_LOCUS21507</name>
</gene>
<dbReference type="AlphaFoldDB" id="A0A811VH32"/>
<protein>
    <submittedName>
        <fullName evidence="1">(Mediterranean fruit fly) hypothetical protein</fullName>
    </submittedName>
</protein>
<name>A0A811VH32_CERCA</name>
<reference evidence="1" key="1">
    <citation type="submission" date="2020-11" db="EMBL/GenBank/DDBJ databases">
        <authorList>
            <person name="Whitehead M."/>
        </authorList>
    </citation>
    <scope>NUCLEOTIDE SEQUENCE</scope>
    <source>
        <strain evidence="1">EGII</strain>
    </source>
</reference>
<dbReference type="Proteomes" id="UP000606786">
    <property type="component" value="Unassembled WGS sequence"/>
</dbReference>
<dbReference type="EMBL" id="CAJHJT010000056">
    <property type="protein sequence ID" value="CAD7013442.1"/>
    <property type="molecule type" value="Genomic_DNA"/>
</dbReference>
<proteinExistence type="predicted"/>
<accession>A0A811VH32</accession>
<sequence>MELDRELVTTSAARIKPKTNSAELAIYVPQPPHMCRKQQTIKHNVIQSTIQHLLVMANGAMQFMQRLQQRGSQ</sequence>
<evidence type="ECO:0000313" key="2">
    <source>
        <dbReference type="Proteomes" id="UP000606786"/>
    </source>
</evidence>
<comment type="caution">
    <text evidence="1">The sequence shown here is derived from an EMBL/GenBank/DDBJ whole genome shotgun (WGS) entry which is preliminary data.</text>
</comment>
<evidence type="ECO:0000313" key="1">
    <source>
        <dbReference type="EMBL" id="CAD7013442.1"/>
    </source>
</evidence>
<organism evidence="1 2">
    <name type="scientific">Ceratitis capitata</name>
    <name type="common">Mediterranean fruit fly</name>
    <name type="synonym">Tephritis capitata</name>
    <dbReference type="NCBI Taxonomy" id="7213"/>
    <lineage>
        <taxon>Eukaryota</taxon>
        <taxon>Metazoa</taxon>
        <taxon>Ecdysozoa</taxon>
        <taxon>Arthropoda</taxon>
        <taxon>Hexapoda</taxon>
        <taxon>Insecta</taxon>
        <taxon>Pterygota</taxon>
        <taxon>Neoptera</taxon>
        <taxon>Endopterygota</taxon>
        <taxon>Diptera</taxon>
        <taxon>Brachycera</taxon>
        <taxon>Muscomorpha</taxon>
        <taxon>Tephritoidea</taxon>
        <taxon>Tephritidae</taxon>
        <taxon>Ceratitis</taxon>
        <taxon>Ceratitis</taxon>
    </lineage>
</organism>